<dbReference type="STRING" id="887929.HMP0721_2177"/>
<name>E6MJJ2_9FIRM</name>
<protein>
    <submittedName>
        <fullName evidence="2">Uncharacterized protein</fullName>
    </submittedName>
</protein>
<sequence length="49" mass="5429">MDKDKPTWTLAAHVGIIGHDRPLLSAVPAWASGSREQEDQTRPAMEQTE</sequence>
<dbReference type="RefSeq" id="WP_006599599.1">
    <property type="nucleotide sequence ID" value="NZ_GL622359.1"/>
</dbReference>
<evidence type="ECO:0000313" key="2">
    <source>
        <dbReference type="EMBL" id="EFV00728.1"/>
    </source>
</evidence>
<comment type="caution">
    <text evidence="2">The sequence shown here is derived from an EMBL/GenBank/DDBJ whole genome shotgun (WGS) entry which is preliminary data.</text>
</comment>
<dbReference type="AlphaFoldDB" id="E6MJJ2"/>
<keyword evidence="3" id="KW-1185">Reference proteome</keyword>
<dbReference type="OrthoDB" id="9794638at2"/>
<gene>
    <name evidence="2" type="ORF">HMP0721_2177</name>
</gene>
<reference evidence="2 3" key="1">
    <citation type="submission" date="2010-12" db="EMBL/GenBank/DDBJ databases">
        <authorList>
            <person name="Muzny D."/>
            <person name="Qin X."/>
            <person name="Deng J."/>
            <person name="Jiang H."/>
            <person name="Liu Y."/>
            <person name="Qu J."/>
            <person name="Song X.-Z."/>
            <person name="Zhang L."/>
            <person name="Thornton R."/>
            <person name="Coyle M."/>
            <person name="Francisco L."/>
            <person name="Jackson L."/>
            <person name="Javaid M."/>
            <person name="Korchina V."/>
            <person name="Kovar C."/>
            <person name="Mata R."/>
            <person name="Mathew T."/>
            <person name="Ngo R."/>
            <person name="Nguyen L."/>
            <person name="Nguyen N."/>
            <person name="Okwuonu G."/>
            <person name="Ongeri F."/>
            <person name="Pham C."/>
            <person name="Simmons D."/>
            <person name="Wilczek-Boney K."/>
            <person name="Hale W."/>
            <person name="Jakkamsetti A."/>
            <person name="Pham P."/>
            <person name="Ruth R."/>
            <person name="San Lucas F."/>
            <person name="Warren J."/>
            <person name="Zhang J."/>
            <person name="Zhao Z."/>
            <person name="Zhou C."/>
            <person name="Zhu D."/>
            <person name="Lee S."/>
            <person name="Bess C."/>
            <person name="Blankenburg K."/>
            <person name="Forbes L."/>
            <person name="Fu Q."/>
            <person name="Gubbala S."/>
            <person name="Hirani K."/>
            <person name="Jayaseelan J.C."/>
            <person name="Lara F."/>
            <person name="Munidasa M."/>
            <person name="Palculict T."/>
            <person name="Patil S."/>
            <person name="Pu L.-L."/>
            <person name="Saada N."/>
            <person name="Tang L."/>
            <person name="Weissenberger G."/>
            <person name="Zhu Y."/>
            <person name="Hemphill L."/>
            <person name="Shang Y."/>
            <person name="Youmans B."/>
            <person name="Ayvaz T."/>
            <person name="Ross M."/>
            <person name="Santibanez J."/>
            <person name="Aqrawi P."/>
            <person name="Gross S."/>
            <person name="Joshi V."/>
            <person name="Fowler G."/>
            <person name="Nazareth L."/>
            <person name="Reid J."/>
            <person name="Worley K."/>
            <person name="Petrosino J."/>
            <person name="Highlander S."/>
            <person name="Gibbs R."/>
        </authorList>
    </citation>
    <scope>NUCLEOTIDE SEQUENCE [LARGE SCALE GENOMIC DNA]</scope>
    <source>
        <strain evidence="2 3">ATCC 23263</strain>
    </source>
</reference>
<accession>E6MJJ2</accession>
<feature type="region of interest" description="Disordered" evidence="1">
    <location>
        <begin position="29"/>
        <end position="49"/>
    </location>
</feature>
<dbReference type="HOGENOM" id="CLU_3139625_0_0_9"/>
<dbReference type="EMBL" id="AEQN01000028">
    <property type="protein sequence ID" value="EFV00728.1"/>
    <property type="molecule type" value="Genomic_DNA"/>
</dbReference>
<dbReference type="Proteomes" id="UP000004754">
    <property type="component" value="Unassembled WGS sequence"/>
</dbReference>
<proteinExistence type="predicted"/>
<evidence type="ECO:0000313" key="3">
    <source>
        <dbReference type="Proteomes" id="UP000004754"/>
    </source>
</evidence>
<evidence type="ECO:0000256" key="1">
    <source>
        <dbReference type="SAM" id="MobiDB-lite"/>
    </source>
</evidence>
<organism evidence="2 3">
    <name type="scientific">Pseudoramibacter alactolyticus ATCC 23263</name>
    <dbReference type="NCBI Taxonomy" id="887929"/>
    <lineage>
        <taxon>Bacteria</taxon>
        <taxon>Bacillati</taxon>
        <taxon>Bacillota</taxon>
        <taxon>Clostridia</taxon>
        <taxon>Eubacteriales</taxon>
        <taxon>Eubacteriaceae</taxon>
        <taxon>Pseudoramibacter</taxon>
    </lineage>
</organism>